<dbReference type="PROSITE" id="PS01031">
    <property type="entry name" value="SHSP"/>
    <property type="match status" value="1"/>
</dbReference>
<gene>
    <name evidence="3" type="ORF">A2W05_08610</name>
</gene>
<accession>A0A1F7RU14</accession>
<name>A0A1F7RU14_9BACT</name>
<comment type="caution">
    <text evidence="3">The sequence shown here is derived from an EMBL/GenBank/DDBJ whole genome shotgun (WGS) entry which is preliminary data.</text>
</comment>
<evidence type="ECO:0000256" key="1">
    <source>
        <dbReference type="PROSITE-ProRule" id="PRU00285"/>
    </source>
</evidence>
<protein>
    <submittedName>
        <fullName evidence="3">Heat-shock protein Hsp20</fullName>
    </submittedName>
</protein>
<dbReference type="InterPro" id="IPR008633">
    <property type="entry name" value="GvpH"/>
</dbReference>
<dbReference type="Proteomes" id="UP000178797">
    <property type="component" value="Unassembled WGS sequence"/>
</dbReference>
<dbReference type="CDD" id="cd06464">
    <property type="entry name" value="ACD_sHsps-like"/>
    <property type="match status" value="1"/>
</dbReference>
<reference evidence="3 4" key="1">
    <citation type="journal article" date="2016" name="Nat. Commun.">
        <title>Thousands of microbial genomes shed light on interconnected biogeochemical processes in an aquifer system.</title>
        <authorList>
            <person name="Anantharaman K."/>
            <person name="Brown C.T."/>
            <person name="Hug L.A."/>
            <person name="Sharon I."/>
            <person name="Castelle C.J."/>
            <person name="Probst A.J."/>
            <person name="Thomas B.C."/>
            <person name="Singh A."/>
            <person name="Wilkins M.J."/>
            <person name="Karaoz U."/>
            <person name="Brodie E.L."/>
            <person name="Williams K.H."/>
            <person name="Hubbard S.S."/>
            <person name="Banfield J.F."/>
        </authorList>
    </citation>
    <scope>NUCLEOTIDE SEQUENCE [LARGE SCALE GENOMIC DNA]</scope>
</reference>
<sequence>MTEEKKKKKEEGLDIDFGIGKLSFGGLFKGIEKLIDLAAELKEAGGEIKKEGEIDLGRLKEGMKGVYGFSIKTAVGGKPIVETFGNIKKTPEGPVVEEEREPLTDVFDEKNEVVVIAETPGVSDDGITVNLEGDILEISAAGKNRSYRKEVLLPVQVKKETLSYTYKNGILEIRIKK</sequence>
<dbReference type="InterPro" id="IPR002068">
    <property type="entry name" value="A-crystallin/Hsp20_dom"/>
</dbReference>
<dbReference type="Pfam" id="PF05455">
    <property type="entry name" value="GvpH"/>
    <property type="match status" value="1"/>
</dbReference>
<dbReference type="SUPFAM" id="SSF49764">
    <property type="entry name" value="HSP20-like chaperones"/>
    <property type="match status" value="1"/>
</dbReference>
<dbReference type="NCBIfam" id="NF041800">
    <property type="entry name" value="Hsp20"/>
    <property type="match status" value="1"/>
</dbReference>
<dbReference type="Gene3D" id="2.60.40.790">
    <property type="match status" value="1"/>
</dbReference>
<dbReference type="EMBL" id="MGDE01000154">
    <property type="protein sequence ID" value="OGL45049.1"/>
    <property type="molecule type" value="Genomic_DNA"/>
</dbReference>
<comment type="similarity">
    <text evidence="1">Belongs to the small heat shock protein (HSP20) family.</text>
</comment>
<organism evidence="3 4">
    <name type="scientific">Candidatus Schekmanbacteria bacterium RBG_16_38_10</name>
    <dbReference type="NCBI Taxonomy" id="1817879"/>
    <lineage>
        <taxon>Bacteria</taxon>
        <taxon>Candidatus Schekmaniibacteriota</taxon>
    </lineage>
</organism>
<evidence type="ECO:0000259" key="2">
    <source>
        <dbReference type="PROSITE" id="PS01031"/>
    </source>
</evidence>
<proteinExistence type="inferred from homology"/>
<dbReference type="InterPro" id="IPR008978">
    <property type="entry name" value="HSP20-like_chaperone"/>
</dbReference>
<feature type="domain" description="SHSP" evidence="2">
    <location>
        <begin position="94"/>
        <end position="177"/>
    </location>
</feature>
<dbReference type="AlphaFoldDB" id="A0A1F7RU14"/>
<evidence type="ECO:0000313" key="4">
    <source>
        <dbReference type="Proteomes" id="UP000178797"/>
    </source>
</evidence>
<evidence type="ECO:0000313" key="3">
    <source>
        <dbReference type="EMBL" id="OGL45049.1"/>
    </source>
</evidence>